<reference evidence="3 4" key="1">
    <citation type="submission" date="2018-11" db="EMBL/GenBank/DDBJ databases">
        <title>Draft genome sequence of Cellulomonas takizawaensis strain TKZ-21.</title>
        <authorList>
            <person name="Yamamura H."/>
            <person name="Hayashi T."/>
            <person name="Hamada M."/>
            <person name="Serisawa Y."/>
            <person name="Matsuyama K."/>
            <person name="Nakagawa Y."/>
            <person name="Otoguro M."/>
            <person name="Yanagida F."/>
            <person name="Hayakawa M."/>
        </authorList>
    </citation>
    <scope>NUCLEOTIDE SEQUENCE [LARGE SCALE GENOMIC DNA]</scope>
    <source>
        <strain evidence="3 4">TKZ-21</strain>
    </source>
</reference>
<evidence type="ECO:0000313" key="4">
    <source>
        <dbReference type="Proteomes" id="UP000288246"/>
    </source>
</evidence>
<protein>
    <recommendedName>
        <fullName evidence="5">DUF3618 domain-containing protein</fullName>
    </recommendedName>
</protein>
<dbReference type="AlphaFoldDB" id="A0A401V0U8"/>
<accession>A0A401V0U8</accession>
<sequence length="105" mass="11166">MSDQTTKKDDATDDQKPAITTPRMVEAESEVARTRAELAATVDALADRLDPRAQAKSAVDGTKRLWSDATTKDADPHRQKRARAVIGGAVAVVALLAAAGLRRKG</sequence>
<evidence type="ECO:0000256" key="1">
    <source>
        <dbReference type="SAM" id="MobiDB-lite"/>
    </source>
</evidence>
<comment type="caution">
    <text evidence="3">The sequence shown here is derived from an EMBL/GenBank/DDBJ whole genome shotgun (WGS) entry which is preliminary data.</text>
</comment>
<dbReference type="RefSeq" id="WP_235843447.1">
    <property type="nucleotide sequence ID" value="NZ_BHYL01000164.1"/>
</dbReference>
<feature type="region of interest" description="Disordered" evidence="1">
    <location>
        <begin position="1"/>
        <end position="29"/>
    </location>
</feature>
<feature type="transmembrane region" description="Helical" evidence="2">
    <location>
        <begin position="82"/>
        <end position="101"/>
    </location>
</feature>
<organism evidence="3 4">
    <name type="scientific">Cellulomonas algicola</name>
    <dbReference type="NCBI Taxonomy" id="2071633"/>
    <lineage>
        <taxon>Bacteria</taxon>
        <taxon>Bacillati</taxon>
        <taxon>Actinomycetota</taxon>
        <taxon>Actinomycetes</taxon>
        <taxon>Micrococcales</taxon>
        <taxon>Cellulomonadaceae</taxon>
        <taxon>Cellulomonas</taxon>
    </lineage>
</organism>
<keyword evidence="4" id="KW-1185">Reference proteome</keyword>
<name>A0A401V0U8_9CELL</name>
<keyword evidence="2" id="KW-1133">Transmembrane helix</keyword>
<evidence type="ECO:0000256" key="2">
    <source>
        <dbReference type="SAM" id="Phobius"/>
    </source>
</evidence>
<dbReference type="Proteomes" id="UP000288246">
    <property type="component" value="Unassembled WGS sequence"/>
</dbReference>
<evidence type="ECO:0000313" key="3">
    <source>
        <dbReference type="EMBL" id="GCD20532.1"/>
    </source>
</evidence>
<keyword evidence="2" id="KW-0812">Transmembrane</keyword>
<dbReference type="InterPro" id="IPR022062">
    <property type="entry name" value="DUF3618"/>
</dbReference>
<evidence type="ECO:0008006" key="5">
    <source>
        <dbReference type="Google" id="ProtNLM"/>
    </source>
</evidence>
<feature type="compositionally biased region" description="Basic and acidic residues" evidence="1">
    <location>
        <begin position="1"/>
        <end position="16"/>
    </location>
</feature>
<dbReference type="Pfam" id="PF12277">
    <property type="entry name" value="DUF3618"/>
    <property type="match status" value="1"/>
</dbReference>
<gene>
    <name evidence="3" type="ORF">CTKZ_20940</name>
</gene>
<dbReference type="EMBL" id="BHYL01000164">
    <property type="protein sequence ID" value="GCD20532.1"/>
    <property type="molecule type" value="Genomic_DNA"/>
</dbReference>
<keyword evidence="2" id="KW-0472">Membrane</keyword>
<proteinExistence type="predicted"/>